<dbReference type="Proteomes" id="UP001469553">
    <property type="component" value="Unassembled WGS sequence"/>
</dbReference>
<dbReference type="EMBL" id="JAHRIP010075627">
    <property type="protein sequence ID" value="MEQ2310316.1"/>
    <property type="molecule type" value="Genomic_DNA"/>
</dbReference>
<proteinExistence type="predicted"/>
<keyword evidence="2" id="KW-1185">Reference proteome</keyword>
<comment type="caution">
    <text evidence="1">The sequence shown here is derived from an EMBL/GenBank/DDBJ whole genome shotgun (WGS) entry which is preliminary data.</text>
</comment>
<evidence type="ECO:0000313" key="2">
    <source>
        <dbReference type="Proteomes" id="UP001469553"/>
    </source>
</evidence>
<accession>A0ABV0ZW94</accession>
<sequence length="154" mass="17393">MEEDDKGESSLSRIALASYIQPAYWKMSKQNSKSHKAMNDKKWVSRLRSLASTGVWPSDAGNRPTPRQQKWYTLYQKIEKCPLQLRGQQKLFSQPHRCLWLPKTNGTPACTRTAAHSCEDPVPTGGSLHNIPPQQPQRAETFFLAPPLPEPIPA</sequence>
<reference evidence="1 2" key="1">
    <citation type="submission" date="2021-06" db="EMBL/GenBank/DDBJ databases">
        <authorList>
            <person name="Palmer J.M."/>
        </authorList>
    </citation>
    <scope>NUCLEOTIDE SEQUENCE [LARGE SCALE GENOMIC DNA]</scope>
    <source>
        <strain evidence="1 2">AS_MEX2019</strain>
        <tissue evidence="1">Muscle</tissue>
    </source>
</reference>
<name>A0ABV0ZW94_9TELE</name>
<organism evidence="1 2">
    <name type="scientific">Ameca splendens</name>
    <dbReference type="NCBI Taxonomy" id="208324"/>
    <lineage>
        <taxon>Eukaryota</taxon>
        <taxon>Metazoa</taxon>
        <taxon>Chordata</taxon>
        <taxon>Craniata</taxon>
        <taxon>Vertebrata</taxon>
        <taxon>Euteleostomi</taxon>
        <taxon>Actinopterygii</taxon>
        <taxon>Neopterygii</taxon>
        <taxon>Teleostei</taxon>
        <taxon>Neoteleostei</taxon>
        <taxon>Acanthomorphata</taxon>
        <taxon>Ovalentaria</taxon>
        <taxon>Atherinomorphae</taxon>
        <taxon>Cyprinodontiformes</taxon>
        <taxon>Goodeidae</taxon>
        <taxon>Ameca</taxon>
    </lineage>
</organism>
<evidence type="ECO:0000313" key="1">
    <source>
        <dbReference type="EMBL" id="MEQ2310316.1"/>
    </source>
</evidence>
<protein>
    <submittedName>
        <fullName evidence="1">Uncharacterized protein</fullName>
    </submittedName>
</protein>
<gene>
    <name evidence="1" type="ORF">AMECASPLE_007659</name>
</gene>